<proteinExistence type="predicted"/>
<evidence type="ECO:0000313" key="2">
    <source>
        <dbReference type="EMBL" id="GIG07381.1"/>
    </source>
</evidence>
<dbReference type="EMBL" id="BONI01000034">
    <property type="protein sequence ID" value="GIG07381.1"/>
    <property type="molecule type" value="Genomic_DNA"/>
</dbReference>
<feature type="transmembrane region" description="Helical" evidence="1">
    <location>
        <begin position="12"/>
        <end position="35"/>
    </location>
</feature>
<comment type="caution">
    <text evidence="2">The sequence shown here is derived from an EMBL/GenBank/DDBJ whole genome shotgun (WGS) entry which is preliminary data.</text>
</comment>
<organism evidence="2 3">
    <name type="scientific">Catellatospora coxensis</name>
    <dbReference type="NCBI Taxonomy" id="310354"/>
    <lineage>
        <taxon>Bacteria</taxon>
        <taxon>Bacillati</taxon>
        <taxon>Actinomycetota</taxon>
        <taxon>Actinomycetes</taxon>
        <taxon>Micromonosporales</taxon>
        <taxon>Micromonosporaceae</taxon>
        <taxon>Catellatospora</taxon>
    </lineage>
</organism>
<keyword evidence="3" id="KW-1185">Reference proteome</keyword>
<dbReference type="RefSeq" id="WP_203693729.1">
    <property type="nucleotide sequence ID" value="NZ_BAAALC010000012.1"/>
</dbReference>
<evidence type="ECO:0000313" key="3">
    <source>
        <dbReference type="Proteomes" id="UP000630887"/>
    </source>
</evidence>
<name>A0A8J3P7R7_9ACTN</name>
<feature type="transmembrane region" description="Helical" evidence="1">
    <location>
        <begin position="122"/>
        <end position="139"/>
    </location>
</feature>
<feature type="transmembrane region" description="Helical" evidence="1">
    <location>
        <begin position="88"/>
        <end position="110"/>
    </location>
</feature>
<dbReference type="Proteomes" id="UP000630887">
    <property type="component" value="Unassembled WGS sequence"/>
</dbReference>
<feature type="transmembrane region" description="Helical" evidence="1">
    <location>
        <begin position="47"/>
        <end position="67"/>
    </location>
</feature>
<keyword evidence="1" id="KW-0472">Membrane</keyword>
<keyword evidence="1" id="KW-1133">Transmembrane helix</keyword>
<evidence type="ECO:0000256" key="1">
    <source>
        <dbReference type="SAM" id="Phobius"/>
    </source>
</evidence>
<protein>
    <submittedName>
        <fullName evidence="2">Uncharacterized protein</fullName>
    </submittedName>
</protein>
<sequence length="153" mass="16661">MLSRLRKRMGWWSVAAEVCAAVAVMHLVGRGIVALLGEGTPVRWDGLVIGILWLATAVVAAVIGWAQRLKRRDTMWYEPGWRSFAPRWVRFVDAVADVLWLATFAITLLLATSGHAGPGQAALLYALAFLPVSVVAQIASRYEDPPPPAAITE</sequence>
<keyword evidence="1" id="KW-0812">Transmembrane</keyword>
<accession>A0A8J3P7R7</accession>
<gene>
    <name evidence="2" type="ORF">Cco03nite_40810</name>
</gene>
<reference evidence="2 3" key="1">
    <citation type="submission" date="2021-01" db="EMBL/GenBank/DDBJ databases">
        <title>Whole genome shotgun sequence of Catellatospora coxensis NBRC 107359.</title>
        <authorList>
            <person name="Komaki H."/>
            <person name="Tamura T."/>
        </authorList>
    </citation>
    <scope>NUCLEOTIDE SEQUENCE [LARGE SCALE GENOMIC DNA]</scope>
    <source>
        <strain evidence="2 3">NBRC 107359</strain>
    </source>
</reference>
<dbReference type="AlphaFoldDB" id="A0A8J3P7R7"/>